<dbReference type="PROSITE" id="PS50893">
    <property type="entry name" value="ABC_TRANSPORTER_2"/>
    <property type="match status" value="1"/>
</dbReference>
<dbReference type="InterPro" id="IPR017871">
    <property type="entry name" value="ABC_transporter-like_CS"/>
</dbReference>
<dbReference type="InterPro" id="IPR015855">
    <property type="entry name" value="ABC_transpr_MalK-like"/>
</dbReference>
<dbReference type="PANTHER" id="PTHR43875:SF1">
    <property type="entry name" value="OSMOPROTECTIVE COMPOUNDS UPTAKE ATP-BINDING PROTEIN GGTA"/>
    <property type="match status" value="1"/>
</dbReference>
<dbReference type="InterPro" id="IPR027417">
    <property type="entry name" value="P-loop_NTPase"/>
</dbReference>
<keyword evidence="6" id="KW-1185">Reference proteome</keyword>
<dbReference type="Gene3D" id="2.40.50.140">
    <property type="entry name" value="Nucleic acid-binding proteins"/>
    <property type="match status" value="1"/>
</dbReference>
<dbReference type="NCBIfam" id="NF008653">
    <property type="entry name" value="PRK11650.1"/>
    <property type="match status" value="1"/>
</dbReference>
<feature type="domain" description="ABC transporter" evidence="4">
    <location>
        <begin position="4"/>
        <end position="236"/>
    </location>
</feature>
<evidence type="ECO:0000313" key="6">
    <source>
        <dbReference type="Proteomes" id="UP001251870"/>
    </source>
</evidence>
<evidence type="ECO:0000256" key="2">
    <source>
        <dbReference type="ARBA" id="ARBA00022741"/>
    </source>
</evidence>
<dbReference type="InterPro" id="IPR003593">
    <property type="entry name" value="AAA+_ATPase"/>
</dbReference>
<evidence type="ECO:0000313" key="5">
    <source>
        <dbReference type="EMBL" id="MDR8019935.1"/>
    </source>
</evidence>
<dbReference type="PANTHER" id="PTHR43875">
    <property type="entry name" value="MALTODEXTRIN IMPORT ATP-BINDING PROTEIN MSMX"/>
    <property type="match status" value="1"/>
</dbReference>
<dbReference type="SMART" id="SM00382">
    <property type="entry name" value="AAA"/>
    <property type="match status" value="1"/>
</dbReference>
<dbReference type="RefSeq" id="WP_310548922.1">
    <property type="nucleotide sequence ID" value="NZ_JAVKGR010000013.1"/>
</dbReference>
<protein>
    <submittedName>
        <fullName evidence="5">Sn-glycerol-3-phosphate ABC transporter ATP-binding protein UgpC</fullName>
    </submittedName>
</protein>
<dbReference type="CDD" id="cd03301">
    <property type="entry name" value="ABC_MalK_N"/>
    <property type="match status" value="1"/>
</dbReference>
<dbReference type="Gene3D" id="2.40.50.100">
    <property type="match status" value="1"/>
</dbReference>
<keyword evidence="2" id="KW-0547">Nucleotide-binding</keyword>
<dbReference type="Pfam" id="PF00005">
    <property type="entry name" value="ABC_tran"/>
    <property type="match status" value="1"/>
</dbReference>
<dbReference type="SUPFAM" id="SSF50331">
    <property type="entry name" value="MOP-like"/>
    <property type="match status" value="1"/>
</dbReference>
<gene>
    <name evidence="5" type="primary">ugpC</name>
    <name evidence="5" type="ORF">RIL96_10210</name>
</gene>
<reference evidence="5 6" key="1">
    <citation type="submission" date="2023-09" db="EMBL/GenBank/DDBJ databases">
        <title>Description of three actinobacteria isolated from air of manufacturing shop in a pharmaceutical factory.</title>
        <authorList>
            <person name="Zhang D.-F."/>
        </authorList>
    </citation>
    <scope>NUCLEOTIDE SEQUENCE [LARGE SCALE GENOMIC DNA]</scope>
    <source>
        <strain evidence="5 6">LY-0111</strain>
    </source>
</reference>
<evidence type="ECO:0000259" key="4">
    <source>
        <dbReference type="PROSITE" id="PS50893"/>
    </source>
</evidence>
<evidence type="ECO:0000256" key="1">
    <source>
        <dbReference type="ARBA" id="ARBA00022448"/>
    </source>
</evidence>
<dbReference type="SUPFAM" id="SSF52540">
    <property type="entry name" value="P-loop containing nucleoside triphosphate hydrolases"/>
    <property type="match status" value="1"/>
</dbReference>
<dbReference type="EMBL" id="JAVKGR010000013">
    <property type="protein sequence ID" value="MDR8019935.1"/>
    <property type="molecule type" value="Genomic_DNA"/>
</dbReference>
<comment type="caution">
    <text evidence="5">The sequence shown here is derived from an EMBL/GenBank/DDBJ whole genome shotgun (WGS) entry which is preliminary data.</text>
</comment>
<dbReference type="Gene3D" id="3.40.50.300">
    <property type="entry name" value="P-loop containing nucleotide triphosphate hydrolases"/>
    <property type="match status" value="1"/>
</dbReference>
<sequence>MASVTYESASRIYTEGARPAIDQLDLTIADGEFLVLVGPSGCGKSTALRMLAGLEDTNEGRILIGGEDVSDMSPKDRDIAMVFQNYALYPHMTVADNMGFALKMAGIPKTERQEKVRQAAKLLDLEEYLDRKPKALSGGQRQRVAMGRAIVRSPKVFLMDEPLSKLDAKLRVQTRTQLAALTRKLGVTTVYVTHDQVEAMTMGDRVCVLKEGILQQVDTPRNLYTSPANVFVAGFIGSPAMNLFSVAQDGTNVYLGEDALPVPEGILSKTSEPRVTLGIRPEDFDLVETGGLQMEVELSEELGADAYIFGTPRGIETAQPVIARVDGRRPPAKGEVVRIAPSMEHVHVFDTQTGLRLNGEIPEHTPHAQLADVEALQDDEE</sequence>
<keyword evidence="3 5" id="KW-0067">ATP-binding</keyword>
<keyword evidence="1" id="KW-0813">Transport</keyword>
<name>A0ABU2DU87_9MICC</name>
<dbReference type="InterPro" id="IPR008995">
    <property type="entry name" value="Mo/tungstate-bd_C_term_dom"/>
</dbReference>
<proteinExistence type="predicted"/>
<evidence type="ECO:0000256" key="3">
    <source>
        <dbReference type="ARBA" id="ARBA00022840"/>
    </source>
</evidence>
<dbReference type="InterPro" id="IPR003439">
    <property type="entry name" value="ABC_transporter-like_ATP-bd"/>
</dbReference>
<dbReference type="InterPro" id="IPR047641">
    <property type="entry name" value="ABC_transpr_MalK/UgpC-like"/>
</dbReference>
<accession>A0ABU2DU87</accession>
<dbReference type="Proteomes" id="UP001251870">
    <property type="component" value="Unassembled WGS sequence"/>
</dbReference>
<dbReference type="PROSITE" id="PS00211">
    <property type="entry name" value="ABC_TRANSPORTER_1"/>
    <property type="match status" value="1"/>
</dbReference>
<organism evidence="5 6">
    <name type="scientific">Nesterenkonia aerolata</name>
    <dbReference type="NCBI Taxonomy" id="3074079"/>
    <lineage>
        <taxon>Bacteria</taxon>
        <taxon>Bacillati</taxon>
        <taxon>Actinomycetota</taxon>
        <taxon>Actinomycetes</taxon>
        <taxon>Micrococcales</taxon>
        <taxon>Micrococcaceae</taxon>
        <taxon>Nesterenkonia</taxon>
    </lineage>
</organism>
<dbReference type="InterPro" id="IPR040582">
    <property type="entry name" value="OB_MalK-like"/>
</dbReference>
<dbReference type="InterPro" id="IPR012340">
    <property type="entry name" value="NA-bd_OB-fold"/>
</dbReference>
<dbReference type="GO" id="GO:0005524">
    <property type="term" value="F:ATP binding"/>
    <property type="evidence" value="ECO:0007669"/>
    <property type="project" value="UniProtKB-KW"/>
</dbReference>
<dbReference type="Pfam" id="PF17912">
    <property type="entry name" value="OB_MalK"/>
    <property type="match status" value="1"/>
</dbReference>